<dbReference type="EMBL" id="SPPD01000017">
    <property type="protein sequence ID" value="TFU97037.1"/>
    <property type="molecule type" value="Genomic_DNA"/>
</dbReference>
<evidence type="ECO:0000313" key="2">
    <source>
        <dbReference type="Proteomes" id="UP000297253"/>
    </source>
</evidence>
<dbReference type="AlphaFoldDB" id="A0A4Y9J8B6"/>
<comment type="caution">
    <text evidence="1">The sequence shown here is derived from an EMBL/GenBank/DDBJ whole genome shotgun (WGS) entry which is preliminary data.</text>
</comment>
<sequence length="65" mass="7287">MKGIVFLSLLSIFINITLPVFVSTARADEVTTVELSEIESEMVSSNEELPKRRNKRGAFAIFLQV</sequence>
<accession>A0A4Y9J8B6</accession>
<gene>
    <name evidence="1" type="ORF">E4T82_09685</name>
</gene>
<protein>
    <submittedName>
        <fullName evidence="1">Uncharacterized protein</fullName>
    </submittedName>
</protein>
<reference evidence="1 2" key="1">
    <citation type="submission" date="2019-03" db="EMBL/GenBank/DDBJ databases">
        <title>Diversity of the mouse oral microbiome.</title>
        <authorList>
            <person name="Joseph S."/>
            <person name="Aduse-Opoku J."/>
            <person name="Curtis M."/>
            <person name="Wade W."/>
            <person name="Hashim A."/>
        </authorList>
    </citation>
    <scope>NUCLEOTIDE SEQUENCE [LARGE SCALE GENOMIC DNA]</scope>
    <source>
        <strain evidence="1 2">WM131</strain>
    </source>
</reference>
<evidence type="ECO:0000313" key="1">
    <source>
        <dbReference type="EMBL" id="TFU97037.1"/>
    </source>
</evidence>
<name>A0A4Y9J8B6_9STRE</name>
<proteinExistence type="predicted"/>
<dbReference type="RefSeq" id="WP_135182628.1">
    <property type="nucleotide sequence ID" value="NZ_JADGKZ010000017.1"/>
</dbReference>
<organism evidence="1 2">
    <name type="scientific">Streptococcus cuniculi</name>
    <dbReference type="NCBI Taxonomy" id="1432788"/>
    <lineage>
        <taxon>Bacteria</taxon>
        <taxon>Bacillati</taxon>
        <taxon>Bacillota</taxon>
        <taxon>Bacilli</taxon>
        <taxon>Lactobacillales</taxon>
        <taxon>Streptococcaceae</taxon>
        <taxon>Streptococcus</taxon>
    </lineage>
</organism>
<dbReference type="Proteomes" id="UP000297253">
    <property type="component" value="Unassembled WGS sequence"/>
</dbReference>